<dbReference type="InterPro" id="IPR001647">
    <property type="entry name" value="HTH_TetR"/>
</dbReference>
<keyword evidence="3" id="KW-0804">Transcription</keyword>
<accession>A0ABT1I129</accession>
<dbReference type="EMBL" id="JAMTCP010000043">
    <property type="protein sequence ID" value="MCP2261487.1"/>
    <property type="molecule type" value="Genomic_DNA"/>
</dbReference>
<dbReference type="PANTHER" id="PTHR47506">
    <property type="entry name" value="TRANSCRIPTIONAL REGULATORY PROTEIN"/>
    <property type="match status" value="1"/>
</dbReference>
<dbReference type="Pfam" id="PF00440">
    <property type="entry name" value="TetR_N"/>
    <property type="match status" value="1"/>
</dbReference>
<dbReference type="SUPFAM" id="SSF46689">
    <property type="entry name" value="Homeodomain-like"/>
    <property type="match status" value="1"/>
</dbReference>
<proteinExistence type="predicted"/>
<protein>
    <submittedName>
        <fullName evidence="6">Transcriptional regulator, TetR family</fullName>
    </submittedName>
</protein>
<dbReference type="RefSeq" id="WP_253672367.1">
    <property type="nucleotide sequence ID" value="NZ_JAMTCP010000043.1"/>
</dbReference>
<comment type="caution">
    <text evidence="6">The sequence shown here is derived from an EMBL/GenBank/DDBJ whole genome shotgun (WGS) entry which is preliminary data.</text>
</comment>
<evidence type="ECO:0000259" key="5">
    <source>
        <dbReference type="PROSITE" id="PS50977"/>
    </source>
</evidence>
<feature type="domain" description="HTH tetR-type" evidence="5">
    <location>
        <begin position="1"/>
        <end position="61"/>
    </location>
</feature>
<keyword evidence="1" id="KW-0805">Transcription regulation</keyword>
<evidence type="ECO:0000256" key="2">
    <source>
        <dbReference type="ARBA" id="ARBA00023125"/>
    </source>
</evidence>
<dbReference type="Gene3D" id="1.10.357.10">
    <property type="entry name" value="Tetracycline Repressor, domain 2"/>
    <property type="match status" value="1"/>
</dbReference>
<dbReference type="InterPro" id="IPR009057">
    <property type="entry name" value="Homeodomain-like_sf"/>
</dbReference>
<evidence type="ECO:0000256" key="1">
    <source>
        <dbReference type="ARBA" id="ARBA00023015"/>
    </source>
</evidence>
<dbReference type="PROSITE" id="PS50977">
    <property type="entry name" value="HTH_TETR_2"/>
    <property type="match status" value="1"/>
</dbReference>
<gene>
    <name evidence="6" type="ORF">LX15_005213</name>
</gene>
<keyword evidence="2 4" id="KW-0238">DNA-binding</keyword>
<name>A0ABT1I129_STRSD</name>
<keyword evidence="7" id="KW-1185">Reference proteome</keyword>
<evidence type="ECO:0000256" key="3">
    <source>
        <dbReference type="ARBA" id="ARBA00023163"/>
    </source>
</evidence>
<evidence type="ECO:0000256" key="4">
    <source>
        <dbReference type="PROSITE-ProRule" id="PRU00335"/>
    </source>
</evidence>
<sequence>MASRQDWLEAGLATLAEDGAQALTIERLSGRLGLTKGSFYHHFRNMGAFRAALLDHFEARYTTSFIDVVERAGGSPRERLDHLLNLALAHGDFSTSLDVAFRAWALQDAEANAAQERVDRRRTEYLRDLCVTAGIDAEEATSVARLMYLVLVGARQVVPPISAEEMRHVYAMAMRLLPDEPRRNA</sequence>
<evidence type="ECO:0000313" key="6">
    <source>
        <dbReference type="EMBL" id="MCP2261487.1"/>
    </source>
</evidence>
<feature type="DNA-binding region" description="H-T-H motif" evidence="4">
    <location>
        <begin position="24"/>
        <end position="43"/>
    </location>
</feature>
<dbReference type="PANTHER" id="PTHR47506:SF6">
    <property type="entry name" value="HTH-TYPE TRANSCRIPTIONAL REPRESSOR NEMR"/>
    <property type="match status" value="1"/>
</dbReference>
<organism evidence="6 7">
    <name type="scientific">Streptoalloteichus tenebrarius (strain ATCC 17920 / DSM 40477 / JCM 4838 / CBS 697.72 / NBRC 16177 / NCIMB 11028 / NRRL B-12390 / A12253. 1 / ISP 5477)</name>
    <name type="common">Streptomyces tenebrarius</name>
    <dbReference type="NCBI Taxonomy" id="1933"/>
    <lineage>
        <taxon>Bacteria</taxon>
        <taxon>Bacillati</taxon>
        <taxon>Actinomycetota</taxon>
        <taxon>Actinomycetes</taxon>
        <taxon>Pseudonocardiales</taxon>
        <taxon>Pseudonocardiaceae</taxon>
        <taxon>Streptoalloteichus</taxon>
    </lineage>
</organism>
<evidence type="ECO:0000313" key="7">
    <source>
        <dbReference type="Proteomes" id="UP001205311"/>
    </source>
</evidence>
<reference evidence="6 7" key="1">
    <citation type="submission" date="2022-06" db="EMBL/GenBank/DDBJ databases">
        <title>Genomic Encyclopedia of Archaeal and Bacterial Type Strains, Phase II (KMG-II): from individual species to whole genera.</title>
        <authorList>
            <person name="Goeker M."/>
        </authorList>
    </citation>
    <scope>NUCLEOTIDE SEQUENCE [LARGE SCALE GENOMIC DNA]</scope>
    <source>
        <strain evidence="6 7">DSM 40477</strain>
    </source>
</reference>
<dbReference type="Proteomes" id="UP001205311">
    <property type="component" value="Unassembled WGS sequence"/>
</dbReference>